<dbReference type="RefSeq" id="XP_013247405.1">
    <property type="nucleotide sequence ID" value="XM_013391951.1"/>
</dbReference>
<dbReference type="GeneID" id="25271935"/>
<organism evidence="1 2">
    <name type="scientific">Eimeria acervulina</name>
    <name type="common">Coccidian parasite</name>
    <dbReference type="NCBI Taxonomy" id="5801"/>
    <lineage>
        <taxon>Eukaryota</taxon>
        <taxon>Sar</taxon>
        <taxon>Alveolata</taxon>
        <taxon>Apicomplexa</taxon>
        <taxon>Conoidasida</taxon>
        <taxon>Coccidia</taxon>
        <taxon>Eucoccidiorida</taxon>
        <taxon>Eimeriorina</taxon>
        <taxon>Eimeriidae</taxon>
        <taxon>Eimeria</taxon>
    </lineage>
</organism>
<gene>
    <name evidence="1" type="ORF">EAH_00038650</name>
</gene>
<protein>
    <submittedName>
        <fullName evidence="1">Uncharacterized protein</fullName>
    </submittedName>
</protein>
<dbReference type="Proteomes" id="UP000018050">
    <property type="component" value="Unassembled WGS sequence"/>
</dbReference>
<evidence type="ECO:0000313" key="1">
    <source>
        <dbReference type="EMBL" id="CDI83476.1"/>
    </source>
</evidence>
<dbReference type="EMBL" id="HG673421">
    <property type="protein sequence ID" value="CDI83476.1"/>
    <property type="molecule type" value="Genomic_DNA"/>
</dbReference>
<dbReference type="AlphaFoldDB" id="U6GT93"/>
<reference evidence="1" key="1">
    <citation type="submission" date="2013-10" db="EMBL/GenBank/DDBJ databases">
        <title>Genomic analysis of the causative agents of coccidiosis in chickens.</title>
        <authorList>
            <person name="Reid A.J."/>
            <person name="Blake D."/>
            <person name="Billington K."/>
            <person name="Browne H."/>
            <person name="Dunn M."/>
            <person name="Hung S."/>
            <person name="Kawahara F."/>
            <person name="Miranda-Saavedra D."/>
            <person name="Mourier T."/>
            <person name="Nagra H."/>
            <person name="Otto T.D."/>
            <person name="Rawlings N."/>
            <person name="Sanchez A."/>
            <person name="Sanders M."/>
            <person name="Subramaniam C."/>
            <person name="Tay Y."/>
            <person name="Dear P."/>
            <person name="Doerig C."/>
            <person name="Gruber A."/>
            <person name="Parkinson J."/>
            <person name="Shirley M."/>
            <person name="Wan K.L."/>
            <person name="Berriman M."/>
            <person name="Tomley F."/>
            <person name="Pain A."/>
        </authorList>
    </citation>
    <scope>NUCLEOTIDE SEQUENCE</scope>
    <source>
        <strain evidence="1">Houghton</strain>
    </source>
</reference>
<dbReference type="VEuPathDB" id="ToxoDB:EAH_00038650"/>
<dbReference type="OMA" id="RVQEAMC"/>
<sequence length="103" mass="11367">SYAEFAEESSRVQEAMCQQKLKAEAQRRQDTAQSNLKLDPFLAEGRRDFVEGDSSLSPWLPRLPTGSMGRNRDGFKGYPLEVGLGLPLGFDNPGVFGVDSKSE</sequence>
<feature type="non-terminal residue" evidence="1">
    <location>
        <position position="1"/>
    </location>
</feature>
<name>U6GT93_EIMAC</name>
<accession>U6GT93</accession>
<keyword evidence="2" id="KW-1185">Reference proteome</keyword>
<reference evidence="1" key="2">
    <citation type="submission" date="2013-10" db="EMBL/GenBank/DDBJ databases">
        <authorList>
            <person name="Aslett M."/>
        </authorList>
    </citation>
    <scope>NUCLEOTIDE SEQUENCE</scope>
    <source>
        <strain evidence="1">Houghton</strain>
    </source>
</reference>
<dbReference type="OrthoDB" id="346708at2759"/>
<evidence type="ECO:0000313" key="2">
    <source>
        <dbReference type="Proteomes" id="UP000018050"/>
    </source>
</evidence>
<proteinExistence type="predicted"/>